<keyword evidence="13" id="KW-0269">Exonuclease</keyword>
<keyword evidence="21" id="KW-0175">Coiled coil</keyword>
<protein>
    <recommendedName>
        <fullName evidence="19">Cell cycle checkpoint control protein RAD9A</fullName>
    </recommendedName>
    <alternativeName>
        <fullName evidence="20">DNA repair exonuclease rad9 homolog A</fullName>
    </alternativeName>
</protein>
<dbReference type="CDD" id="cd00577">
    <property type="entry name" value="PCNA"/>
    <property type="match status" value="1"/>
</dbReference>
<evidence type="ECO:0000256" key="10">
    <source>
        <dbReference type="ARBA" id="ARBA00022763"/>
    </source>
</evidence>
<dbReference type="GO" id="GO:0004674">
    <property type="term" value="F:protein serine/threonine kinase activity"/>
    <property type="evidence" value="ECO:0007669"/>
    <property type="project" value="UniProtKB-KW"/>
</dbReference>
<keyword evidence="15" id="KW-0805">Transcription regulation</keyword>
<dbReference type="GO" id="GO:0005524">
    <property type="term" value="F:ATP binding"/>
    <property type="evidence" value="ECO:0007669"/>
    <property type="project" value="UniProtKB-KW"/>
</dbReference>
<dbReference type="Pfam" id="PF04858">
    <property type="entry name" value="TH1"/>
    <property type="match status" value="1"/>
</dbReference>
<dbReference type="PANTHER" id="PTHR12144">
    <property type="entry name" value="NEGATIVE ELONGATION FACTOR D"/>
    <property type="match status" value="1"/>
</dbReference>
<evidence type="ECO:0000313" key="24">
    <source>
        <dbReference type="EMBL" id="CAD7242046.1"/>
    </source>
</evidence>
<keyword evidence="11" id="KW-0418">Kinase</keyword>
<dbReference type="GO" id="GO:0032021">
    <property type="term" value="C:NELF complex"/>
    <property type="evidence" value="ECO:0007669"/>
    <property type="project" value="TreeGrafter"/>
</dbReference>
<evidence type="ECO:0000256" key="20">
    <source>
        <dbReference type="ARBA" id="ARBA00079896"/>
    </source>
</evidence>
<keyword evidence="4" id="KW-0678">Repressor</keyword>
<feature type="coiled-coil region" evidence="21">
    <location>
        <begin position="1584"/>
        <end position="1611"/>
    </location>
</feature>
<evidence type="ECO:0000313" key="25">
    <source>
        <dbReference type="Proteomes" id="UP000677054"/>
    </source>
</evidence>
<dbReference type="GO" id="GO:0003723">
    <property type="term" value="F:RNA binding"/>
    <property type="evidence" value="ECO:0007669"/>
    <property type="project" value="TreeGrafter"/>
</dbReference>
<dbReference type="GO" id="GO:0004527">
    <property type="term" value="F:exonuclease activity"/>
    <property type="evidence" value="ECO:0007669"/>
    <property type="project" value="UniProtKB-KW"/>
</dbReference>
<comment type="subcellular location">
    <subcellularLocation>
        <location evidence="1">Nucleus</location>
    </subcellularLocation>
</comment>
<feature type="compositionally biased region" description="Acidic residues" evidence="22">
    <location>
        <begin position="1038"/>
        <end position="1050"/>
    </location>
</feature>
<evidence type="ECO:0000256" key="9">
    <source>
        <dbReference type="ARBA" id="ARBA00022741"/>
    </source>
</evidence>
<evidence type="ECO:0000256" key="1">
    <source>
        <dbReference type="ARBA" id="ARBA00004123"/>
    </source>
</evidence>
<evidence type="ECO:0000256" key="6">
    <source>
        <dbReference type="ARBA" id="ARBA00022553"/>
    </source>
</evidence>
<organism evidence="24">
    <name type="scientific">Darwinula stevensoni</name>
    <dbReference type="NCBI Taxonomy" id="69355"/>
    <lineage>
        <taxon>Eukaryota</taxon>
        <taxon>Metazoa</taxon>
        <taxon>Ecdysozoa</taxon>
        <taxon>Arthropoda</taxon>
        <taxon>Crustacea</taxon>
        <taxon>Oligostraca</taxon>
        <taxon>Ostracoda</taxon>
        <taxon>Podocopa</taxon>
        <taxon>Podocopida</taxon>
        <taxon>Darwinulocopina</taxon>
        <taxon>Darwinuloidea</taxon>
        <taxon>Darwinulidae</taxon>
        <taxon>Darwinula</taxon>
    </lineage>
</organism>
<evidence type="ECO:0000256" key="2">
    <source>
        <dbReference type="ARBA" id="ARBA00005726"/>
    </source>
</evidence>
<dbReference type="InterPro" id="IPR007268">
    <property type="entry name" value="Rad9/Ddc1"/>
</dbReference>
<dbReference type="FunFam" id="3.70.10.10:FF:000005">
    <property type="entry name" value="Cell cycle checkpoint control protein"/>
    <property type="match status" value="1"/>
</dbReference>
<dbReference type="InterPro" id="IPR006942">
    <property type="entry name" value="TH1"/>
</dbReference>
<comment type="similarity">
    <text evidence="2">Belongs to the NELF-D family.</text>
</comment>
<evidence type="ECO:0000259" key="23">
    <source>
        <dbReference type="PROSITE" id="PS51285"/>
    </source>
</evidence>
<evidence type="ECO:0000256" key="17">
    <source>
        <dbReference type="ARBA" id="ARBA00023242"/>
    </source>
</evidence>
<comment type="function">
    <text evidence="18">Component of the 9-1-1 cell-cycle checkpoint response complex that plays a major role in DNA repair. The 9-1-1 complex is recruited to DNA lesion upon damage by the RAD17-replication factor C (RFC) clamp loader complex. Acts then as a sliding clamp platform on DNA for several proteins involved in long-patch base excision repair (LP-BER). The 9-1-1 complex stimulates DNA polymerase beta (POLB) activity by increasing its affinity for the 3'-OH end of the primer-template and stabilizes POLB to those sites where LP-BER proceeds; endonuclease FEN1 cleavage activity on substrates with double, nick, or gap flaps of distinct sequences and lengths; and DNA ligase I (LIG1) on long-patch base excision repair substrates. The 9-1-1 complex is necessary for the recruitment of RHNO1 to sites of double-stranded breaks (DSB) occurring during the S phase. RAD9A possesses 3'-&gt;5' double stranded DNA exonuclease activity.</text>
</comment>
<comment type="similarity">
    <text evidence="3">Belongs to the rad9 family.</text>
</comment>
<keyword evidence="5" id="KW-0723">Serine/threonine-protein kinase</keyword>
<feature type="compositionally biased region" description="Polar residues" evidence="22">
    <location>
        <begin position="688"/>
        <end position="697"/>
    </location>
</feature>
<evidence type="ECO:0000256" key="12">
    <source>
        <dbReference type="ARBA" id="ARBA00022801"/>
    </source>
</evidence>
<evidence type="ECO:0000256" key="5">
    <source>
        <dbReference type="ARBA" id="ARBA00022527"/>
    </source>
</evidence>
<feature type="region of interest" description="Disordered" evidence="22">
    <location>
        <begin position="1034"/>
        <end position="1054"/>
    </location>
</feature>
<evidence type="ECO:0000256" key="22">
    <source>
        <dbReference type="SAM" id="MobiDB-lite"/>
    </source>
</evidence>
<feature type="region of interest" description="Disordered" evidence="22">
    <location>
        <begin position="630"/>
        <end position="697"/>
    </location>
</feature>
<name>A0A7R8X1J6_9CRUS</name>
<dbReference type="GO" id="GO:0030896">
    <property type="term" value="C:checkpoint clamp complex"/>
    <property type="evidence" value="ECO:0007669"/>
    <property type="project" value="InterPro"/>
</dbReference>
<evidence type="ECO:0000256" key="19">
    <source>
        <dbReference type="ARBA" id="ARBA00069752"/>
    </source>
</evidence>
<evidence type="ECO:0000256" key="16">
    <source>
        <dbReference type="ARBA" id="ARBA00023163"/>
    </source>
</evidence>
<proteinExistence type="inferred from homology"/>
<sequence length="1758" mass="197565">MDVSENPIGAAEYKAFDLEMPEEQPPPDTHLSVTRTYLSTTRHTSPPNTPLTNSSPVSTVTEFAFVAGPPPALHLQLFREHTVNEVESNLLSTSVTVRKEPPFTAENRKKTIEKILKGKLNLPPYLTPDARDLVRRLLKTSDDDVSQFDTKFTKMTPFDSPDDTTLSNSMNQVFQGFTYVAPSVLEEMSHHLSHPHIVRARSPRKLSYPHIHHPQYVSSAQQLVPNGTNFLSPPEMMDTSLPQVPILTPFLCNGLTLNNHTITMAGPLVVWNCSHLSALSAMIQWHQCIYSFGCHRHMHVSIYSKTVMNVFFKDCREDFPHGGKELLKAALTEKDVILLTKNMFARAIHSLARIGDFVLVEPNQSGLSLQVVSSSHSAFACFKFLPLFFSSYQAKPVRPDDMTSCRLSMKSLLLVFRSVSQLERSAEQCEVTVDIAQLKVTFQLHCRFGVDKMYRISFVDSEPMEVHYSKEESENRLVAQAKVLSDAILNFTNSQEEITISVSHQKTFVRNYMQDEPELGKVVHTELCLEAGEFDHYAVKKETDVTFYLKDLKSVLQFTEAVNLPIEIFFDTGGLPLILSLRNPPTFEVDFVLATIAPAGTRGQSTQVSAVQSQTQVDEVRHGRELLTQTSAIQNQTHANSGKQGEQPSRMSEILSQTQATKQGRDQLSQSSAIRNQTPVEEARQGREQMSQVSVYPSHTKANEVRLVPTTNEPPSSLPQNQTHTLQTYEVYQEPKSKRLRMEGTVNENQKFFLRRCIEPSFSQSRVPGYHAVLAPGSDEEDSMEPVRGRHSFFSPEESSFLQSSQASPGISPEGVIWDSRSPRHTMIKTPNRVSTPQVPRLISKVCLQAKHLDTEDDTPLVIHRLPRRMMPKDEFCGKSAKSDDSCSIRNLRSLMVQFDEPKLEMKPDAESVSMDDSMDDILIQSTQEVEGEELFPNGDESLDEMMIQCTQEAEQAFVSRSELSLENKENILLARPDNAKAEVIADLFGDSEDESIVILVAEEAEEICATQTLFEQIVQKLVLKLCKEERKGMSRSEEEEDGWGGEEMPESPASDDAIVENAEEVLSDCLEQFKSPDFIMEPGITHSLRQYFQAGGDPVQVIDHLSASYAGLAQMANLMAEWLILTGASIQDVQTMVEDHLKRMITKVFDPKKADTIFTDEGDPPAWLTEMVEHGTWRSLIYRLAEDYPDCLMLNFTIKLISDAGFQGEITNISTAAQQIEVFSRILKTFISNVMGSDKEEQQKHLDEFSKMVCHGQHTFIYTLTLLHVLQNEGKHTSVIRRLSQEIVKTAIDGGHDVTPILLSLKGTGGDVPPRAAQVLGAMLSKGALNPADISVLHRMYSSNDAPPVDLIRIPQFMELLVDSLFKPGSKINPEHKSKYIHLLAYAASVSEISKKGKKSVNRDELKSTIQAIENVHKVCSKNTTSAELLADLSTIYQYIRFPVVTVGVVRWVESIVTEPSYFQLSIDHTPIHLAVLDEVVTCHIAHHEHVLTLLIRLFETQLEEMEILAQLEIKKMLLDRMRCIARLRGSRERLLDRFRNLPAAVQTGSPSLVQEVMEAELHLPSDQERGYNPMGMEGRGVCDDEAEVMEEIRQELQAHEEAMLQEEMESLEKYEAGFLETLPIPHEDVCSQSPSLLCPHVGGAFVCECSRWLPDRGRNLESLRGALMEVTDRHGSMCPSRPEFILMGGVDGHDNELMIHCWDCWARASPLSQVSRNMRSSNLGLALALPAPIHWERDGRVEGERAVLQRSERNET</sequence>
<dbReference type="GO" id="GO:0000077">
    <property type="term" value="P:DNA damage checkpoint signaling"/>
    <property type="evidence" value="ECO:0007669"/>
    <property type="project" value="InterPro"/>
</dbReference>
<keyword evidence="7" id="KW-0808">Transferase</keyword>
<dbReference type="Gene3D" id="1.10.510.10">
    <property type="entry name" value="Transferase(Phosphotransferase) domain 1"/>
    <property type="match status" value="1"/>
</dbReference>
<evidence type="ECO:0000256" key="21">
    <source>
        <dbReference type="SAM" id="Coils"/>
    </source>
</evidence>
<dbReference type="InterPro" id="IPR000961">
    <property type="entry name" value="AGC-kinase_C"/>
</dbReference>
<keyword evidence="25" id="KW-1185">Reference proteome</keyword>
<evidence type="ECO:0000256" key="4">
    <source>
        <dbReference type="ARBA" id="ARBA00022491"/>
    </source>
</evidence>
<evidence type="ECO:0000256" key="8">
    <source>
        <dbReference type="ARBA" id="ARBA00022722"/>
    </source>
</evidence>
<gene>
    <name evidence="24" type="ORF">DSTB1V02_LOCUS2021</name>
</gene>
<evidence type="ECO:0000256" key="3">
    <source>
        <dbReference type="ARBA" id="ARBA00008494"/>
    </source>
</evidence>
<dbReference type="Pfam" id="PF04139">
    <property type="entry name" value="Rad9"/>
    <property type="match status" value="1"/>
</dbReference>
<keyword evidence="8" id="KW-0540">Nuclease</keyword>
<accession>A0A7R8X1J6</accession>
<keyword evidence="12" id="KW-0378">Hydrolase</keyword>
<keyword evidence="9" id="KW-0547">Nucleotide-binding</keyword>
<evidence type="ECO:0000256" key="13">
    <source>
        <dbReference type="ARBA" id="ARBA00022839"/>
    </source>
</evidence>
<keyword evidence="16" id="KW-0804">Transcription</keyword>
<dbReference type="Pfam" id="PF00433">
    <property type="entry name" value="Pkinase_C"/>
    <property type="match status" value="1"/>
</dbReference>
<dbReference type="EMBL" id="CAJPEV010000209">
    <property type="protein sequence ID" value="CAG0882404.1"/>
    <property type="molecule type" value="Genomic_DNA"/>
</dbReference>
<evidence type="ECO:0000256" key="11">
    <source>
        <dbReference type="ARBA" id="ARBA00022777"/>
    </source>
</evidence>
<feature type="domain" description="AGC-kinase C-terminal" evidence="23">
    <location>
        <begin position="113"/>
        <end position="189"/>
    </location>
</feature>
<dbReference type="EMBL" id="LR899726">
    <property type="protein sequence ID" value="CAD7242046.1"/>
    <property type="molecule type" value="Genomic_DNA"/>
</dbReference>
<dbReference type="PANTHER" id="PTHR12144:SF0">
    <property type="entry name" value="NEGATIVE ELONGATION FACTOR C_D"/>
    <property type="match status" value="1"/>
</dbReference>
<dbReference type="Gene3D" id="3.70.10.10">
    <property type="match status" value="1"/>
</dbReference>
<dbReference type="GO" id="GO:0034244">
    <property type="term" value="P:negative regulation of transcription elongation by RNA polymerase II"/>
    <property type="evidence" value="ECO:0007669"/>
    <property type="project" value="TreeGrafter"/>
</dbReference>
<reference evidence="24" key="1">
    <citation type="submission" date="2020-11" db="EMBL/GenBank/DDBJ databases">
        <authorList>
            <person name="Tran Van P."/>
        </authorList>
    </citation>
    <scope>NUCLEOTIDE SEQUENCE</scope>
</reference>
<dbReference type="SUPFAM" id="SSF55979">
    <property type="entry name" value="DNA clamp"/>
    <property type="match status" value="1"/>
</dbReference>
<evidence type="ECO:0000256" key="7">
    <source>
        <dbReference type="ARBA" id="ARBA00022679"/>
    </source>
</evidence>
<keyword evidence="14" id="KW-0067">ATP-binding</keyword>
<dbReference type="OrthoDB" id="511287at2759"/>
<evidence type="ECO:0000256" key="14">
    <source>
        <dbReference type="ARBA" id="ARBA00022840"/>
    </source>
</evidence>
<dbReference type="InterPro" id="IPR017892">
    <property type="entry name" value="Pkinase_C"/>
</dbReference>
<feature type="compositionally biased region" description="Polar residues" evidence="22">
    <location>
        <begin position="630"/>
        <end position="679"/>
    </location>
</feature>
<evidence type="ECO:0000256" key="18">
    <source>
        <dbReference type="ARBA" id="ARBA00059283"/>
    </source>
</evidence>
<keyword evidence="10" id="KW-0227">DNA damage</keyword>
<dbReference type="SMART" id="SM00133">
    <property type="entry name" value="S_TK_X"/>
    <property type="match status" value="1"/>
</dbReference>
<keyword evidence="6" id="KW-0597">Phosphoprotein</keyword>
<evidence type="ECO:0000256" key="15">
    <source>
        <dbReference type="ARBA" id="ARBA00023015"/>
    </source>
</evidence>
<keyword evidence="17" id="KW-0539">Nucleus</keyword>
<dbReference type="PROSITE" id="PS51285">
    <property type="entry name" value="AGC_KINASE_CTER"/>
    <property type="match status" value="1"/>
</dbReference>
<dbReference type="Proteomes" id="UP000677054">
    <property type="component" value="Unassembled WGS sequence"/>
</dbReference>
<dbReference type="InterPro" id="IPR046938">
    <property type="entry name" value="DNA_clamp_sf"/>
</dbReference>